<evidence type="ECO:0000256" key="3">
    <source>
        <dbReference type="ARBA" id="ARBA00022475"/>
    </source>
</evidence>
<dbReference type="InterPro" id="IPR046342">
    <property type="entry name" value="CBS_dom_sf"/>
</dbReference>
<dbReference type="InterPro" id="IPR051676">
    <property type="entry name" value="UPF0053_domain"/>
</dbReference>
<comment type="caution">
    <text evidence="14">The sequence shown here is derived from an EMBL/GenBank/DDBJ whole genome shotgun (WGS) entry which is preliminary data.</text>
</comment>
<evidence type="ECO:0000256" key="2">
    <source>
        <dbReference type="ARBA" id="ARBA00006337"/>
    </source>
</evidence>
<dbReference type="PANTHER" id="PTHR43099:SF6">
    <property type="entry name" value="UPF0053 PROTEIN RV1842C"/>
    <property type="match status" value="1"/>
</dbReference>
<dbReference type="Proteomes" id="UP000294621">
    <property type="component" value="Unassembled WGS sequence"/>
</dbReference>
<keyword evidence="6 10" id="KW-1133">Transmembrane helix</keyword>
<accession>A0A4R5YE73</accession>
<gene>
    <name evidence="14" type="ORF">E2R57_02885</name>
</gene>
<keyword evidence="3" id="KW-1003">Cell membrane</keyword>
<dbReference type="CDD" id="cd04590">
    <property type="entry name" value="CBS_pair_CorC_HlyC_assoc"/>
    <property type="match status" value="1"/>
</dbReference>
<dbReference type="PROSITE" id="PS51371">
    <property type="entry name" value="CBS"/>
    <property type="match status" value="2"/>
</dbReference>
<dbReference type="InterPro" id="IPR005170">
    <property type="entry name" value="Transptr-assoc_dom"/>
</dbReference>
<evidence type="ECO:0000256" key="6">
    <source>
        <dbReference type="ARBA" id="ARBA00022989"/>
    </source>
</evidence>
<evidence type="ECO:0000259" key="13">
    <source>
        <dbReference type="PROSITE" id="PS51846"/>
    </source>
</evidence>
<dbReference type="Gene3D" id="3.10.580.10">
    <property type="entry name" value="CBS-domain"/>
    <property type="match status" value="1"/>
</dbReference>
<feature type="domain" description="CNNM transmembrane" evidence="13">
    <location>
        <begin position="1"/>
        <end position="201"/>
    </location>
</feature>
<dbReference type="Pfam" id="PF00571">
    <property type="entry name" value="CBS"/>
    <property type="match status" value="2"/>
</dbReference>
<dbReference type="InterPro" id="IPR016169">
    <property type="entry name" value="FAD-bd_PCMH_sub2"/>
</dbReference>
<dbReference type="Pfam" id="PF03471">
    <property type="entry name" value="CorC_HlyC"/>
    <property type="match status" value="1"/>
</dbReference>
<feature type="transmembrane region" description="Helical" evidence="11">
    <location>
        <begin position="97"/>
        <end position="118"/>
    </location>
</feature>
<dbReference type="Gene3D" id="3.30.465.10">
    <property type="match status" value="1"/>
</dbReference>
<keyword evidence="5" id="KW-0677">Repeat</keyword>
<evidence type="ECO:0000256" key="4">
    <source>
        <dbReference type="ARBA" id="ARBA00022692"/>
    </source>
</evidence>
<evidence type="ECO:0000256" key="10">
    <source>
        <dbReference type="PROSITE-ProRule" id="PRU01193"/>
    </source>
</evidence>
<keyword evidence="4 10" id="KW-0812">Transmembrane</keyword>
<evidence type="ECO:0000256" key="1">
    <source>
        <dbReference type="ARBA" id="ARBA00004651"/>
    </source>
</evidence>
<evidence type="ECO:0000313" key="14">
    <source>
        <dbReference type="EMBL" id="TDL41615.1"/>
    </source>
</evidence>
<feature type="domain" description="CBS" evidence="12">
    <location>
        <begin position="220"/>
        <end position="281"/>
    </location>
</feature>
<dbReference type="OrthoDB" id="110231at2"/>
<dbReference type="Pfam" id="PF01595">
    <property type="entry name" value="CNNM"/>
    <property type="match status" value="1"/>
</dbReference>
<name>A0A4R5YE73_9MICC</name>
<evidence type="ECO:0000256" key="5">
    <source>
        <dbReference type="ARBA" id="ARBA00022737"/>
    </source>
</evidence>
<dbReference type="GO" id="GO:0005886">
    <property type="term" value="C:plasma membrane"/>
    <property type="evidence" value="ECO:0007669"/>
    <property type="project" value="UniProtKB-SubCell"/>
</dbReference>
<comment type="similarity">
    <text evidence="2">Belongs to the UPF0053 family.</text>
</comment>
<dbReference type="InterPro" id="IPR002550">
    <property type="entry name" value="CNNM"/>
</dbReference>
<organism evidence="14 15">
    <name type="scientific">Arthrobacter nitrophenolicus</name>
    <dbReference type="NCBI Taxonomy" id="683150"/>
    <lineage>
        <taxon>Bacteria</taxon>
        <taxon>Bacillati</taxon>
        <taxon>Actinomycetota</taxon>
        <taxon>Actinomycetes</taxon>
        <taxon>Micrococcales</taxon>
        <taxon>Micrococcaceae</taxon>
        <taxon>Arthrobacter</taxon>
    </lineage>
</organism>
<dbReference type="EMBL" id="SMZQ01000001">
    <property type="protein sequence ID" value="TDL41615.1"/>
    <property type="molecule type" value="Genomic_DNA"/>
</dbReference>
<keyword evidence="7 9" id="KW-0129">CBS domain</keyword>
<evidence type="ECO:0000313" key="15">
    <source>
        <dbReference type="Proteomes" id="UP000294621"/>
    </source>
</evidence>
<proteinExistence type="inferred from homology"/>
<dbReference type="GO" id="GO:0050660">
    <property type="term" value="F:flavin adenine dinucleotide binding"/>
    <property type="evidence" value="ECO:0007669"/>
    <property type="project" value="InterPro"/>
</dbReference>
<dbReference type="InterPro" id="IPR044751">
    <property type="entry name" value="Ion_transp-like_CBS"/>
</dbReference>
<reference evidence="14 15" key="1">
    <citation type="submission" date="2019-03" db="EMBL/GenBank/DDBJ databases">
        <title>Genome Sequencing and Assembly of Various Microbes Isolated from Partially Reclaimed Soil and Acid Mine Drainage (AMD) Site.</title>
        <authorList>
            <person name="Steinbock B."/>
            <person name="Bechtold R."/>
            <person name="Sevigny J.L."/>
            <person name="Thomas D."/>
            <person name="Cuthill L.R."/>
            <person name="Aveiro Johannsen E.J."/>
            <person name="Thomas K."/>
            <person name="Ghosh A."/>
        </authorList>
    </citation>
    <scope>NUCLEOTIDE SEQUENCE [LARGE SCALE GENOMIC DNA]</scope>
    <source>
        <strain evidence="14 15">S-A1</strain>
    </source>
</reference>
<dbReference type="InterPro" id="IPR036318">
    <property type="entry name" value="FAD-bd_PCMH-like_sf"/>
</dbReference>
<dbReference type="PROSITE" id="PS51846">
    <property type="entry name" value="CNNM"/>
    <property type="match status" value="1"/>
</dbReference>
<evidence type="ECO:0000256" key="7">
    <source>
        <dbReference type="ARBA" id="ARBA00023122"/>
    </source>
</evidence>
<dbReference type="SUPFAM" id="SSF54631">
    <property type="entry name" value="CBS-domain pair"/>
    <property type="match status" value="1"/>
</dbReference>
<dbReference type="RefSeq" id="WP_133346218.1">
    <property type="nucleotide sequence ID" value="NZ_SMZQ01000001.1"/>
</dbReference>
<dbReference type="InterPro" id="IPR000644">
    <property type="entry name" value="CBS_dom"/>
</dbReference>
<dbReference type="SUPFAM" id="SSF56176">
    <property type="entry name" value="FAD-binding/transporter-associated domain-like"/>
    <property type="match status" value="1"/>
</dbReference>
<dbReference type="AlphaFoldDB" id="A0A4R5YE73"/>
<feature type="domain" description="CBS" evidence="12">
    <location>
        <begin position="285"/>
        <end position="342"/>
    </location>
</feature>
<comment type="subcellular location">
    <subcellularLocation>
        <location evidence="1">Cell membrane</location>
        <topology evidence="1">Multi-pass membrane protein</topology>
    </subcellularLocation>
</comment>
<evidence type="ECO:0000256" key="8">
    <source>
        <dbReference type="ARBA" id="ARBA00023136"/>
    </source>
</evidence>
<dbReference type="PANTHER" id="PTHR43099">
    <property type="entry name" value="UPF0053 PROTEIN YRKA"/>
    <property type="match status" value="1"/>
</dbReference>
<evidence type="ECO:0000256" key="9">
    <source>
        <dbReference type="PROSITE-ProRule" id="PRU00703"/>
    </source>
</evidence>
<keyword evidence="8 10" id="KW-0472">Membrane</keyword>
<evidence type="ECO:0000256" key="11">
    <source>
        <dbReference type="SAM" id="Phobius"/>
    </source>
</evidence>
<evidence type="ECO:0000259" key="12">
    <source>
        <dbReference type="PROSITE" id="PS51371"/>
    </source>
</evidence>
<dbReference type="SMART" id="SM01091">
    <property type="entry name" value="CorC_HlyC"/>
    <property type="match status" value="1"/>
</dbReference>
<protein>
    <submittedName>
        <fullName evidence="14">HlyC/CorC family transporter</fullName>
    </submittedName>
</protein>
<sequence>MEWLFLAAGLLLIAGTGFFVGVEFSLIALDQPTVQRAVDDGDAGAVPLLACLKSLSTQLSSCQLGITLTTLLTGYVMEPSVGQLLEAPLAALGLPDVAVASISLVLAMVIATLLSMLLGELVPKNMAIALSFRVGKALARPQLVFTAVFKPAIVLLNGFSNRVLHVFGLEAKEEISGARTPAELASLVRRSAAMGTLDAGTANFIARTLNFSTRTAADVMTPRIRVETIDADQPVADIVAAARRTGYSRFPVIGDSADDIRGLVHVKKAVAVPWERRQNLEAGAIMTDVLRVPETIHLDALLAELREGNLQLAVVLDEYGGTAGIATLEDLVEEIVGEVADEHDKVRPGLLQSASGDWYFPGLLRPDELSEQIPGLTVPDEAAYETVGGYVMSKLGRIGAVGDTVPVGGGTLSVTRMDGRRIDRICFRPVPPDDLPGNTNDRNGR</sequence>